<gene>
    <name evidence="5" type="ORF">FLL45_14990</name>
</gene>
<dbReference type="GO" id="GO:0003700">
    <property type="term" value="F:DNA-binding transcription factor activity"/>
    <property type="evidence" value="ECO:0007669"/>
    <property type="project" value="InterPro"/>
</dbReference>
<dbReference type="OrthoDB" id="27442at2"/>
<evidence type="ECO:0000256" key="2">
    <source>
        <dbReference type="ARBA" id="ARBA00023125"/>
    </source>
</evidence>
<dbReference type="GO" id="GO:0003677">
    <property type="term" value="F:DNA binding"/>
    <property type="evidence" value="ECO:0007669"/>
    <property type="project" value="UniProtKB-KW"/>
</dbReference>
<dbReference type="InterPro" id="IPR019885">
    <property type="entry name" value="Tscrpt_reg_HTH_AsnC-type_CS"/>
</dbReference>
<dbReference type="Gene3D" id="1.10.10.10">
    <property type="entry name" value="Winged helix-like DNA-binding domain superfamily/Winged helix DNA-binding domain"/>
    <property type="match status" value="1"/>
</dbReference>
<comment type="caution">
    <text evidence="5">The sequence shown here is derived from an EMBL/GenBank/DDBJ whole genome shotgun (WGS) entry which is preliminary data.</text>
</comment>
<dbReference type="SMART" id="SM00347">
    <property type="entry name" value="HTH_MARR"/>
    <property type="match status" value="1"/>
</dbReference>
<dbReference type="PANTHER" id="PTHR42756:SF1">
    <property type="entry name" value="TRANSCRIPTIONAL REPRESSOR OF EMRAB OPERON"/>
    <property type="match status" value="1"/>
</dbReference>
<keyword evidence="1" id="KW-0805">Transcription regulation</keyword>
<dbReference type="InterPro" id="IPR000835">
    <property type="entry name" value="HTH_MarR-typ"/>
</dbReference>
<sequence>MQTPYFEQLGDAYLAHFCRRLADLIIEQGSGMLQEMGLKTPTTAISALIYLSEHQEVTVAQLAESLGVTHQMGTQRVNLLEKLGLITRTDSLVDKRAKQIILTSLGQSEVEQLLPFTEKFNRVFKSINEEMGCNLSQLIRKTEVALQNDPLKDRFKRLSDK</sequence>
<keyword evidence="2" id="KW-0238">DNA-binding</keyword>
<dbReference type="PRINTS" id="PR00598">
    <property type="entry name" value="HTHMARR"/>
</dbReference>
<dbReference type="InterPro" id="IPR036388">
    <property type="entry name" value="WH-like_DNA-bd_sf"/>
</dbReference>
<evidence type="ECO:0000259" key="4">
    <source>
        <dbReference type="PROSITE" id="PS50995"/>
    </source>
</evidence>
<dbReference type="Proteomes" id="UP000317839">
    <property type="component" value="Unassembled WGS sequence"/>
</dbReference>
<evidence type="ECO:0000256" key="1">
    <source>
        <dbReference type="ARBA" id="ARBA00023015"/>
    </source>
</evidence>
<dbReference type="SUPFAM" id="SSF46785">
    <property type="entry name" value="Winged helix' DNA-binding domain"/>
    <property type="match status" value="1"/>
</dbReference>
<dbReference type="AlphaFoldDB" id="A0A545T6G6"/>
<dbReference type="RefSeq" id="WP_142942886.1">
    <property type="nucleotide sequence ID" value="NZ_VIKR01000004.1"/>
</dbReference>
<dbReference type="PROSITE" id="PS50995">
    <property type="entry name" value="HTH_MARR_2"/>
    <property type="match status" value="1"/>
</dbReference>
<dbReference type="EMBL" id="VIKR01000004">
    <property type="protein sequence ID" value="TQV72775.1"/>
    <property type="molecule type" value="Genomic_DNA"/>
</dbReference>
<keyword evidence="6" id="KW-1185">Reference proteome</keyword>
<evidence type="ECO:0000313" key="6">
    <source>
        <dbReference type="Proteomes" id="UP000317839"/>
    </source>
</evidence>
<dbReference type="Pfam" id="PF12802">
    <property type="entry name" value="MarR_2"/>
    <property type="match status" value="1"/>
</dbReference>
<accession>A0A545T6G6</accession>
<name>A0A545T6G6_9GAMM</name>
<organism evidence="5 6">
    <name type="scientific">Aliikangiella marina</name>
    <dbReference type="NCBI Taxonomy" id="1712262"/>
    <lineage>
        <taxon>Bacteria</taxon>
        <taxon>Pseudomonadati</taxon>
        <taxon>Pseudomonadota</taxon>
        <taxon>Gammaproteobacteria</taxon>
        <taxon>Oceanospirillales</taxon>
        <taxon>Pleioneaceae</taxon>
        <taxon>Aliikangiella</taxon>
    </lineage>
</organism>
<reference evidence="5 6" key="1">
    <citation type="submission" date="2019-06" db="EMBL/GenBank/DDBJ databases">
        <title>Draft genome of Aliikangiella marina GYP-15.</title>
        <authorList>
            <person name="Wang G."/>
        </authorList>
    </citation>
    <scope>NUCLEOTIDE SEQUENCE [LARGE SCALE GENOMIC DNA]</scope>
    <source>
        <strain evidence="5 6">GYP-15</strain>
    </source>
</reference>
<keyword evidence="3" id="KW-0804">Transcription</keyword>
<evidence type="ECO:0000313" key="5">
    <source>
        <dbReference type="EMBL" id="TQV72775.1"/>
    </source>
</evidence>
<dbReference type="PANTHER" id="PTHR42756">
    <property type="entry name" value="TRANSCRIPTIONAL REGULATOR, MARR"/>
    <property type="match status" value="1"/>
</dbReference>
<protein>
    <submittedName>
        <fullName evidence="5">MarR family transcriptional regulator</fullName>
    </submittedName>
</protein>
<feature type="domain" description="HTH marR-type" evidence="4">
    <location>
        <begin position="11"/>
        <end position="144"/>
    </location>
</feature>
<proteinExistence type="predicted"/>
<dbReference type="PROSITE" id="PS00519">
    <property type="entry name" value="HTH_ASNC_1"/>
    <property type="match status" value="1"/>
</dbReference>
<dbReference type="InterPro" id="IPR036390">
    <property type="entry name" value="WH_DNA-bd_sf"/>
</dbReference>
<evidence type="ECO:0000256" key="3">
    <source>
        <dbReference type="ARBA" id="ARBA00023163"/>
    </source>
</evidence>